<comment type="caution">
    <text evidence="1">The sequence shown here is derived from an EMBL/GenBank/DDBJ whole genome shotgun (WGS) entry which is preliminary data.</text>
</comment>
<reference evidence="1" key="1">
    <citation type="submission" date="2023-07" db="EMBL/GenBank/DDBJ databases">
        <title>Genome content predicts the carbon catabolic preferences of heterotrophic bacteria.</title>
        <authorList>
            <person name="Gralka M."/>
        </authorList>
    </citation>
    <scope>NUCLEOTIDE SEQUENCE</scope>
    <source>
        <strain evidence="1">I3M17_2</strain>
    </source>
</reference>
<protein>
    <submittedName>
        <fullName evidence="1">Uncharacterized protein</fullName>
    </submittedName>
</protein>
<dbReference type="Proteomes" id="UP001169760">
    <property type="component" value="Unassembled WGS sequence"/>
</dbReference>
<evidence type="ECO:0000313" key="1">
    <source>
        <dbReference type="EMBL" id="MDO6420855.1"/>
    </source>
</evidence>
<evidence type="ECO:0000313" key="2">
    <source>
        <dbReference type="Proteomes" id="UP001169760"/>
    </source>
</evidence>
<accession>A0AAW7WZE2</accession>
<proteinExistence type="predicted"/>
<dbReference type="AlphaFoldDB" id="A0AAW7WZE2"/>
<gene>
    <name evidence="1" type="ORF">Q4521_00065</name>
</gene>
<organism evidence="1 2">
    <name type="scientific">Saccharophagus degradans</name>
    <dbReference type="NCBI Taxonomy" id="86304"/>
    <lineage>
        <taxon>Bacteria</taxon>
        <taxon>Pseudomonadati</taxon>
        <taxon>Pseudomonadota</taxon>
        <taxon>Gammaproteobacteria</taxon>
        <taxon>Cellvibrionales</taxon>
        <taxon>Cellvibrionaceae</taxon>
        <taxon>Saccharophagus</taxon>
    </lineage>
</organism>
<name>A0AAW7WZE2_9GAMM</name>
<dbReference type="RefSeq" id="WP_303489933.1">
    <property type="nucleotide sequence ID" value="NZ_JAUOPB010000001.1"/>
</dbReference>
<sequence length="118" mass="13336">MEELNSCEIYYLVALLASEEAPVIELKTQFSFAAVCDESIQRVLTELVSDGTVGIMASSLNGTKELSIDASLCLIENWQVFIYLSYRLFLTEAGLFRWETDDWGVSEKRASYLVFSSR</sequence>
<dbReference type="EMBL" id="JAUOPB010000001">
    <property type="protein sequence ID" value="MDO6420855.1"/>
    <property type="molecule type" value="Genomic_DNA"/>
</dbReference>